<accession>A0AAW3I145</accession>
<proteinExistence type="predicted"/>
<keyword evidence="1" id="KW-0812">Transmembrane</keyword>
<evidence type="ECO:0000313" key="2">
    <source>
        <dbReference type="EMBL" id="KNE25836.1"/>
    </source>
</evidence>
<feature type="transmembrane region" description="Helical" evidence="1">
    <location>
        <begin position="52"/>
        <end position="75"/>
    </location>
</feature>
<keyword evidence="1" id="KW-1133">Transmembrane helix</keyword>
<organism evidence="2 3">
    <name type="scientific">Achromobacter spanius</name>
    <dbReference type="NCBI Taxonomy" id="217203"/>
    <lineage>
        <taxon>Bacteria</taxon>
        <taxon>Pseudomonadati</taxon>
        <taxon>Pseudomonadota</taxon>
        <taxon>Betaproteobacteria</taxon>
        <taxon>Burkholderiales</taxon>
        <taxon>Alcaligenaceae</taxon>
        <taxon>Achromobacter</taxon>
    </lineage>
</organism>
<dbReference type="Proteomes" id="UP000037511">
    <property type="component" value="Unassembled WGS sequence"/>
</dbReference>
<protein>
    <submittedName>
        <fullName evidence="2">Uncharacterized protein</fullName>
    </submittedName>
</protein>
<comment type="caution">
    <text evidence="2">The sequence shown here is derived from an EMBL/GenBank/DDBJ whole genome shotgun (WGS) entry which is preliminary data.</text>
</comment>
<evidence type="ECO:0000313" key="3">
    <source>
        <dbReference type="Proteomes" id="UP000037511"/>
    </source>
</evidence>
<gene>
    <name evidence="2" type="ORF">AFM18_20660</name>
</gene>
<feature type="transmembrane region" description="Helical" evidence="1">
    <location>
        <begin position="12"/>
        <end position="32"/>
    </location>
</feature>
<dbReference type="EMBL" id="LGVG01000030">
    <property type="protein sequence ID" value="KNE25836.1"/>
    <property type="molecule type" value="Genomic_DNA"/>
</dbReference>
<dbReference type="AlphaFoldDB" id="A0AAW3I145"/>
<evidence type="ECO:0000256" key="1">
    <source>
        <dbReference type="SAM" id="Phobius"/>
    </source>
</evidence>
<dbReference type="RefSeq" id="WP_050448751.1">
    <property type="nucleotide sequence ID" value="NZ_LGVG01000030.1"/>
</dbReference>
<reference evidence="2 3" key="1">
    <citation type="submission" date="2015-07" db="EMBL/GenBank/DDBJ databases">
        <title>Draft genome of Achromobacter spanius.</title>
        <authorList>
            <person name="Wang X."/>
        </authorList>
    </citation>
    <scope>NUCLEOTIDE SEQUENCE [LARGE SCALE GENOMIC DNA]</scope>
    <source>
        <strain evidence="2 3">CGMCC9173</strain>
    </source>
</reference>
<sequence>MEISATRVRWATAWAISAAAHFFAFVVLTILGTAMWHAHSHDVPLVEAFQEAFLAMLLDAHLLIPLALMSTVAGLRGGKNAICLRALELSKRGMSLT</sequence>
<keyword evidence="1" id="KW-0472">Membrane</keyword>
<name>A0AAW3I145_9BURK</name>